<accession>A0ABQ6JGN1</accession>
<dbReference type="EMBL" id="BSUZ01000001">
    <property type="protein sequence ID" value="GMA87386.1"/>
    <property type="molecule type" value="Genomic_DNA"/>
</dbReference>
<sequence>MLADAPYRLEWWTADPDAPTGPVEPLAVQTDPQADDFRDYTALPWYAGPAADHRPHLTGPYVDYLCTDEYTLTFTRPVLAGGRFVGVVGADLYVRTLEALVQPVLAGLARPATLLGATGRVVTSSAGWVTGDLLRDVDPGALLRCSTVPLAVLLD</sequence>
<comment type="caution">
    <text evidence="1">The sequence shown here is derived from an EMBL/GenBank/DDBJ whole genome shotgun (WGS) entry which is preliminary data.</text>
</comment>
<dbReference type="Proteomes" id="UP001157017">
    <property type="component" value="Unassembled WGS sequence"/>
</dbReference>
<dbReference type="CDD" id="cd12913">
    <property type="entry name" value="PDC1_MCP_like"/>
    <property type="match status" value="1"/>
</dbReference>
<evidence type="ECO:0000313" key="2">
    <source>
        <dbReference type="Proteomes" id="UP001157017"/>
    </source>
</evidence>
<dbReference type="InterPro" id="IPR029151">
    <property type="entry name" value="Sensor-like_sf"/>
</dbReference>
<proteinExistence type="predicted"/>
<evidence type="ECO:0000313" key="1">
    <source>
        <dbReference type="EMBL" id="GMA87386.1"/>
    </source>
</evidence>
<organism evidence="1 2">
    <name type="scientific">Angustibacter aerolatus</name>
    <dbReference type="NCBI Taxonomy" id="1162965"/>
    <lineage>
        <taxon>Bacteria</taxon>
        <taxon>Bacillati</taxon>
        <taxon>Actinomycetota</taxon>
        <taxon>Actinomycetes</taxon>
        <taxon>Kineosporiales</taxon>
        <taxon>Kineosporiaceae</taxon>
    </lineage>
</organism>
<evidence type="ECO:0008006" key="3">
    <source>
        <dbReference type="Google" id="ProtNLM"/>
    </source>
</evidence>
<dbReference type="SUPFAM" id="SSF103190">
    <property type="entry name" value="Sensory domain-like"/>
    <property type="match status" value="1"/>
</dbReference>
<dbReference type="Pfam" id="PF22673">
    <property type="entry name" value="MCP-like_PDC_1"/>
    <property type="match status" value="1"/>
</dbReference>
<keyword evidence="2" id="KW-1185">Reference proteome</keyword>
<protein>
    <recommendedName>
        <fullName evidence="3">Cache domain-containing protein</fullName>
    </recommendedName>
</protein>
<dbReference type="Gene3D" id="3.30.450.20">
    <property type="entry name" value="PAS domain"/>
    <property type="match status" value="1"/>
</dbReference>
<reference evidence="2" key="1">
    <citation type="journal article" date="2019" name="Int. J. Syst. Evol. Microbiol.">
        <title>The Global Catalogue of Microorganisms (GCM) 10K type strain sequencing project: providing services to taxonomists for standard genome sequencing and annotation.</title>
        <authorList>
            <consortium name="The Broad Institute Genomics Platform"/>
            <consortium name="The Broad Institute Genome Sequencing Center for Infectious Disease"/>
            <person name="Wu L."/>
            <person name="Ma J."/>
        </authorList>
    </citation>
    <scope>NUCLEOTIDE SEQUENCE [LARGE SCALE GENOMIC DNA]</scope>
    <source>
        <strain evidence="2">NBRC 108730</strain>
    </source>
</reference>
<gene>
    <name evidence="1" type="ORF">GCM10025868_26360</name>
</gene>
<name>A0ABQ6JGN1_9ACTN</name>